<dbReference type="GO" id="GO:0016747">
    <property type="term" value="F:acyltransferase activity, transferring groups other than amino-acyl groups"/>
    <property type="evidence" value="ECO:0007669"/>
    <property type="project" value="InterPro"/>
</dbReference>
<reference evidence="3" key="1">
    <citation type="submission" date="2016-07" db="EMBL/GenBank/DDBJ databases">
        <authorList>
            <person name="Florea S."/>
            <person name="Webb J.S."/>
            <person name="Jaromczyk J."/>
            <person name="Schardl C.L."/>
        </authorList>
    </citation>
    <scope>NUCLEOTIDE SEQUENCE [LARGE SCALE GENOMIC DNA]</scope>
    <source>
        <strain evidence="3">IPB1</strain>
    </source>
</reference>
<dbReference type="SUPFAM" id="SSF55729">
    <property type="entry name" value="Acyl-CoA N-acyltransferases (Nat)"/>
    <property type="match status" value="1"/>
</dbReference>
<dbReference type="Gene3D" id="3.40.630.30">
    <property type="match status" value="1"/>
</dbReference>
<dbReference type="InterPro" id="IPR052564">
    <property type="entry name" value="N-acetyltrans/Recomb-assoc"/>
</dbReference>
<evidence type="ECO:0000313" key="3">
    <source>
        <dbReference type="Proteomes" id="UP000093366"/>
    </source>
</evidence>
<organism evidence="2 3">
    <name type="scientific">Pseudoalteromonas luteoviolacea</name>
    <dbReference type="NCBI Taxonomy" id="43657"/>
    <lineage>
        <taxon>Bacteria</taxon>
        <taxon>Pseudomonadati</taxon>
        <taxon>Pseudomonadota</taxon>
        <taxon>Gammaproteobacteria</taxon>
        <taxon>Alteromonadales</taxon>
        <taxon>Pseudoalteromonadaceae</taxon>
        <taxon>Pseudoalteromonas</taxon>
    </lineage>
</organism>
<dbReference type="PANTHER" id="PTHR43451:SF1">
    <property type="entry name" value="ACETYLTRANSFERASE"/>
    <property type="match status" value="1"/>
</dbReference>
<dbReference type="AlphaFoldDB" id="A0A1C0TRK1"/>
<keyword evidence="2" id="KW-0808">Transferase</keyword>
<evidence type="ECO:0000313" key="2">
    <source>
        <dbReference type="EMBL" id="OCQ21889.1"/>
    </source>
</evidence>
<dbReference type="PANTHER" id="PTHR43451">
    <property type="entry name" value="ACETYLTRANSFERASE (GNAT) FAMILY PROTEIN"/>
    <property type="match status" value="1"/>
</dbReference>
<comment type="caution">
    <text evidence="2">The sequence shown here is derived from an EMBL/GenBank/DDBJ whole genome shotgun (WGS) entry which is preliminary data.</text>
</comment>
<dbReference type="Proteomes" id="UP000093366">
    <property type="component" value="Unassembled WGS sequence"/>
</dbReference>
<dbReference type="Pfam" id="PF13673">
    <property type="entry name" value="Acetyltransf_10"/>
    <property type="match status" value="1"/>
</dbReference>
<proteinExistence type="predicted"/>
<dbReference type="EMBL" id="MAUJ01000002">
    <property type="protein sequence ID" value="OCQ21889.1"/>
    <property type="molecule type" value="Genomic_DNA"/>
</dbReference>
<evidence type="ECO:0000259" key="1">
    <source>
        <dbReference type="PROSITE" id="PS51186"/>
    </source>
</evidence>
<dbReference type="CDD" id="cd04301">
    <property type="entry name" value="NAT_SF"/>
    <property type="match status" value="1"/>
</dbReference>
<dbReference type="RefSeq" id="WP_065790090.1">
    <property type="nucleotide sequence ID" value="NZ_MAUJ01000002.1"/>
</dbReference>
<dbReference type="InterPro" id="IPR000182">
    <property type="entry name" value="GNAT_dom"/>
</dbReference>
<protein>
    <submittedName>
        <fullName evidence="2">Acetyltransferase</fullName>
    </submittedName>
</protein>
<feature type="domain" description="N-acetyltransferase" evidence="1">
    <location>
        <begin position="1"/>
        <end position="148"/>
    </location>
</feature>
<gene>
    <name evidence="2" type="ORF">A7985_08755</name>
</gene>
<accession>A0A1C0TRK1</accession>
<dbReference type="InterPro" id="IPR016181">
    <property type="entry name" value="Acyl_CoA_acyltransferase"/>
</dbReference>
<dbReference type="OrthoDB" id="9789605at2"/>
<name>A0A1C0TRK1_9GAMM</name>
<dbReference type="PROSITE" id="PS51186">
    <property type="entry name" value="GNAT"/>
    <property type="match status" value="1"/>
</dbReference>
<sequence>MEIRYAKQKDVEQITALITHVSELDVLPLFDSQGRREYMSRVIPDIETTFNTNLFDTFVATQNEQVVGFAALRDKHYITHLFVAKKLQGSGFGKALLDKLLAQTRAKHVSLRSSVNAQHFYEKYGFTASEPECAFMGIRYVPMTLDNRLRANG</sequence>